<sequence>MTERKHAVTVGGCGSDDTLMVEVYNNFEYKTGYAYNYIKVDVLKEQLKAVNMRLVDDNEFTDTRMFRVYKMNDCDHVSARDIQEAIDFYVDETGISSSDLDEEPVVEVPLTDTMLFDVNDVPLEDYKLFNFELTEVYNTKYFRVPFWYAIPRMAVKSPVIICSTEAF</sequence>
<reference evidence="2" key="1">
    <citation type="submission" date="2016-04" db="EMBL/GenBank/DDBJ databases">
        <authorList>
            <person name="Adebesin M.O."/>
            <person name="Ahama K."/>
            <person name="Alekasir E.M."/>
            <person name="Ali S."/>
            <person name="Aligholizadeh E."/>
            <person name="Allison J.M."/>
            <person name="Alzaher A."/>
            <person name="Andaya C.D."/>
            <person name="Asfaw S."/>
            <person name="Bansal N."/>
            <person name="Beauchard M.A."/>
            <person name="Betancourt K.A."/>
            <person name="Bhatia B."/>
            <person name="Boretti N.A."/>
            <person name="Brondi J.N."/>
            <person name="Byrd C.E."/>
            <person name="Cao A."/>
            <person name="Cardosa E.A."/>
            <person name="Carter A."/>
            <person name="Chen S."/>
            <person name="Chen Y."/>
            <person name="Clara V.K."/>
            <person name="Cobuzzi M."/>
            <person name="Conn O.L."/>
            <person name="Crosby I.A."/>
            <person name="Daly S.B."/>
            <person name="Depaz I.X."/>
            <person name="Dhaurali S."/>
            <person name="Dowdy K.M."/>
            <person name="Edokobi N.B."/>
            <person name="Ekanayake A.B."/>
            <person name="Ekekwe S.O."/>
            <person name="Emond M.A."/>
            <person name="Endres L."/>
            <person name="Eng S."/>
            <person name="Felkoski S.A."/>
            <person name="Gant C.D."/>
            <person name="Gaskin B."/>
            <person name="Gondal S."/>
            <person name="Gutmann J."/>
            <person name="Ha T.-A."/>
            <person name="Habteyes H."/>
            <person name="Hariri O."/>
            <person name="Healey R.M."/>
            <person name="Heins J.L."/>
            <person name="Henderson A.L."/>
            <person name="Hernandez F.M."/>
            <person name="Hoang P.T."/>
            <person name="Hope K.T."/>
            <person name="Husna A."/>
            <person name="Hussain A."/>
            <person name="Imani O."/>
            <person name="Jackson N.L."/>
            <person name="Jacob V.M."/>
            <person name="Kang C."/>
            <person name="Kantov R.M."/>
            <person name="Kavuru S."/>
            <person name="Kerr M.S."/>
            <person name="Khan O.A."/>
            <person name="Khan T.M."/>
            <person name="King T."/>
            <person name="Kulkarni R."/>
            <person name="Li A."/>
            <person name="Maczka C."/>
            <person name="Maisonet E."/>
            <person name="Majethia P.M."/>
            <person name="Malik D.A."/>
            <person name="Mariam A."/>
            <person name="Marquess E.B."/>
            <person name="Mattison J."/>
            <person name="Mcdonald N."/>
            <person name="Mehr S."/>
            <person name="Mengers S.R."/>
            <person name="Michaels D.P."/>
            <person name="Mondal S."/>
            <person name="Monney D.B."/>
            <person name="Nakhleh S.I."/>
            <person name="Ndubuizu N.C."/>
            <person name="Nguyen A.H."/>
            <person name="Nguyen K.M."/>
            <person name="Nguyen M.T."/>
            <person name="Nicholas M.L."/>
            <person name="Nimalan J.P."/>
            <person name="O'Connell R.A."/>
            <person name="Odoi E."/>
            <person name="Ojo L."/>
            <person name="Okoye A.E."/>
            <person name="Olateru-Olagbegi O."/>
            <person name="Osei K.V."/>
            <person name="Osei-Tutu A."/>
            <person name="Palilla A.M."/>
            <person name="Pancholi S."/>
            <person name="Park J.H."/>
            <person name="Patel K."/>
            <person name="Patel P."/>
            <person name="Pennington E."/>
            <person name="Peterson R.E."/>
            <person name="Pon J."/>
            <person name="Pourkarim H."/>
            <person name="Reed M.L."/>
            <person name="Rottman V."/>
            <person name="Salazar J."/>
            <person name="Samet S."/>
            <person name="Sendze O."/>
            <person name="Stelmack M.A."/>
            <person name="Stinnett R."/>
            <person name="Tchouaga A.L."/>
            <person name="Thompson E.M."/>
            <person name="Tran N.G."/>
            <person name="Truong T."/>
            <person name="Udo J.A."/>
            <person name="Verona L.T."/>
            <person name="Vu T.-Q."/>
            <person name="Wade J."/>
            <person name="Wang N.Q."/>
            <person name="Waters Z.M."/>
            <person name="Wellman R.J."/>
            <person name="Woldegabreal S."/>
            <person name="Yee A.C."/>
            <person name="Yirefu M."/>
            <person name="Zahangir S."/>
            <person name="Zhai Y."/>
            <person name="Devine C.L."/>
            <person name="Liao K."/>
            <person name="Prasad P.K."/>
            <person name="Ruthenberg K.J."/>
            <person name="Shonk J.A."/>
            <person name="Way M."/>
            <person name="Yousufi H.K."/>
            <person name="Cao L."/>
            <person name="Fox J."/>
            <person name="Hobbs E."/>
            <person name="Kilic S."/>
            <person name="Nunn R."/>
            <person name="Patel R."/>
            <person name="Rubenstein M."/>
            <person name="Cresawn S.G."/>
            <person name="Russell D.A."/>
            <person name="Pope W.H."/>
            <person name="Jacobs-Sera D."/>
            <person name="Hendrix R.W."/>
            <person name="Hatfull G.F."/>
            <person name="Erill I."/>
            <person name="Caruso S.M."/>
        </authorList>
    </citation>
    <scope>NUCLEOTIDE SEQUENCE [LARGE SCALE GENOMIC DNA]</scope>
</reference>
<name>A0A173GBR3_9CAUD</name>
<evidence type="ECO:0000313" key="1">
    <source>
        <dbReference type="EMBL" id="ANH50756.1"/>
    </source>
</evidence>
<dbReference type="GeneID" id="29060007"/>
<evidence type="ECO:0000313" key="2">
    <source>
        <dbReference type="Proteomes" id="UP000203219"/>
    </source>
</evidence>
<organism evidence="1 2">
    <name type="scientific">Bacillus phage SalinJah</name>
    <dbReference type="NCBI Taxonomy" id="1837830"/>
    <lineage>
        <taxon>Viruses</taxon>
        <taxon>Duplodnaviria</taxon>
        <taxon>Heunggongvirae</taxon>
        <taxon>Uroviricota</taxon>
        <taxon>Caudoviricetes</taxon>
        <taxon>Herelleviridae</taxon>
        <taxon>Bastillevirinae</taxon>
        <taxon>Wphvirus</taxon>
        <taxon>Wphvirus BPS13</taxon>
    </lineage>
</organism>
<gene>
    <name evidence="1" type="ORF">SALINJAH_199</name>
</gene>
<protein>
    <submittedName>
        <fullName evidence="1">Uncharacterized protein</fullName>
    </submittedName>
</protein>
<dbReference type="EMBL" id="KX011169">
    <property type="protein sequence ID" value="ANH50756.1"/>
    <property type="molecule type" value="Genomic_DNA"/>
</dbReference>
<dbReference type="RefSeq" id="YP_009282153.1">
    <property type="nucleotide sequence ID" value="NC_031034.1"/>
</dbReference>
<accession>A0A173GBR3</accession>
<dbReference type="Proteomes" id="UP000203219">
    <property type="component" value="Segment"/>
</dbReference>
<dbReference type="KEGG" id="vg:29060007"/>
<proteinExistence type="predicted"/>